<gene>
    <name evidence="1" type="ORF">SBRV1_gp28</name>
</gene>
<name>A0A3Q8Q407_9VIRU</name>
<dbReference type="Proteomes" id="UP000277970">
    <property type="component" value="Segment"/>
</dbReference>
<evidence type="ECO:0000313" key="1">
    <source>
        <dbReference type="EMBL" id="AZI75917.1"/>
    </source>
</evidence>
<accession>A0A3Q8Q407</accession>
<sequence>MYFFHMKKFHFRLEKKPYLQQSSQEELTVKYKYIGGQYGEVDWILNNGTSQNQLVGLVRGAILNINNQKYTIPEYLFGRAFGDVYFLLGASQYLTDLKNIPLYTLAVYNKKTIGFVFQIPPKTSLVVPEYGFNGLQSISAYLVPVKISSEKPEMFISIYDYAEVLQYYSEAGQNYGFLPDPYAFNSYVVSADNLGYEFHERTILPIPNEWINLADKIISLFKKL</sequence>
<dbReference type="EMBL" id="MK064565">
    <property type="protein sequence ID" value="AZI75917.1"/>
    <property type="molecule type" value="Genomic_DNA"/>
</dbReference>
<keyword evidence="2" id="KW-1185">Reference proteome</keyword>
<evidence type="ECO:0000313" key="2">
    <source>
        <dbReference type="Proteomes" id="UP000277970"/>
    </source>
</evidence>
<organism evidence="1">
    <name type="scientific">Sulfolobales Beppu rod-shaped virus 1</name>
    <dbReference type="NCBI Taxonomy" id="2493121"/>
    <lineage>
        <taxon>Viruses</taxon>
        <taxon>Adnaviria</taxon>
        <taxon>Zilligvirae</taxon>
        <taxon>Taleaviricota</taxon>
        <taxon>Tokiviricetes</taxon>
        <taxon>Ligamenvirales</taxon>
        <taxon>Rudiviridae</taxon>
        <taxon>Japarudivirus</taxon>
        <taxon>Japarudivirus beppuense</taxon>
        <taxon>Japarudivirus SBRV1</taxon>
    </lineage>
</organism>
<reference evidence="1" key="1">
    <citation type="journal article" date="2018" name="Environ. Microbiol.">
        <title>New archaeal viruses discovered by metagenomic analysis of viral communities in enrichment cultures.</title>
        <authorList>
            <person name="Liu Y."/>
            <person name="Brandt D."/>
            <person name="Ishino S."/>
            <person name="Ishino Y."/>
            <person name="Koonin E.V."/>
            <person name="Kalinowski J."/>
            <person name="Krupovic M."/>
            <person name="Prangishvili D."/>
        </authorList>
    </citation>
    <scope>NUCLEOTIDE SEQUENCE [LARGE SCALE GENOMIC DNA]</scope>
</reference>
<proteinExistence type="predicted"/>
<protein>
    <submittedName>
        <fullName evidence="1">Uncharacterized protein</fullName>
    </submittedName>
</protein>